<dbReference type="InterPro" id="IPR034829">
    <property type="entry name" value="DnaD-like_sf"/>
</dbReference>
<name>A0A6B4JKE7_CLOBO</name>
<dbReference type="Proteomes" id="UP000486903">
    <property type="component" value="Unassembled WGS sequence"/>
</dbReference>
<dbReference type="NCBIfam" id="TIGR01714">
    <property type="entry name" value="phage_rep_org_N"/>
    <property type="match status" value="1"/>
</dbReference>
<dbReference type="InterPro" id="IPR006343">
    <property type="entry name" value="DnaB/C_C"/>
</dbReference>
<feature type="coiled-coil region" evidence="2">
    <location>
        <begin position="114"/>
        <end position="141"/>
    </location>
</feature>
<feature type="region of interest" description="Disordered" evidence="3">
    <location>
        <begin position="258"/>
        <end position="335"/>
    </location>
</feature>
<dbReference type="Pfam" id="PF07261">
    <property type="entry name" value="DnaB_2"/>
    <property type="match status" value="1"/>
</dbReference>
<dbReference type="InterPro" id="IPR053162">
    <property type="entry name" value="DnaD"/>
</dbReference>
<sequence length="485" mass="56315">MGDVKWIKVTTDMFEDEKIRLIDAMPERDTIHYIWIRLLVQAGKTNSHGFIFLGEDIPYTDEMLSTIFCRPLSSIRLALKTLSAFRMIQVDEDNFIKITNWEKYQNVEGMEKVREQNKIRAKKYREKKKQLKSAINCNEDDKCDDVYKESYVSKNELFQCNSINDNNIFYSNDISKDEISNGDFSSNSEIFKANYENDNVNSKIELLGKSLNDKSDYESFEEDKILDESLDDEYNILTKNLCNVTNLKSNVMENEDNVIVTKQNKRENKRKNKNKNSIIDRENESNEKIESTKDKNNNESRKVKDTESHEVKNNESHEVGNKDTESHQLGIKDNNSCGIENNYKNNNESYVIENGKNTINNALSNIDTLSVNAGELLKYYESITGVIGGLNLGSLKLAISSHGYDNVKMAIDKALEFNKGNMNYINGILKNWRKEGYPSKDDKFKSKDKRRVHDKSKRKGTNLKFDNFEPREYDYDDLEKKLLGW</sequence>
<dbReference type="Pfam" id="PF09681">
    <property type="entry name" value="Phage_rep_org_N"/>
    <property type="match status" value="1"/>
</dbReference>
<feature type="compositionally biased region" description="Basic and acidic residues" evidence="3">
    <location>
        <begin position="278"/>
        <end position="326"/>
    </location>
</feature>
<dbReference type="Gene3D" id="1.10.10.630">
    <property type="entry name" value="DnaD domain-like"/>
    <property type="match status" value="1"/>
</dbReference>
<dbReference type="PANTHER" id="PTHR37293:SF7">
    <property type="entry name" value="HYPOTHETICAL PHAGE PROTEIN"/>
    <property type="match status" value="1"/>
</dbReference>
<feature type="domain" description="DnaB/C C-terminal" evidence="4">
    <location>
        <begin position="403"/>
        <end position="440"/>
    </location>
</feature>
<dbReference type="EMBL" id="SXFB01000001">
    <property type="protein sequence ID" value="NFV25050.1"/>
    <property type="molecule type" value="Genomic_DNA"/>
</dbReference>
<feature type="region of interest" description="Disordered" evidence="3">
    <location>
        <begin position="440"/>
        <end position="462"/>
    </location>
</feature>
<dbReference type="PANTHER" id="PTHR37293">
    <property type="entry name" value="PHAGE REPLICATION PROTEIN-RELATED"/>
    <property type="match status" value="1"/>
</dbReference>
<feature type="domain" description="Phage replisome organiser N-terminal" evidence="5">
    <location>
        <begin position="6"/>
        <end position="126"/>
    </location>
</feature>
<evidence type="ECO:0000313" key="6">
    <source>
        <dbReference type="EMBL" id="NFV25050.1"/>
    </source>
</evidence>
<feature type="compositionally biased region" description="Basic residues" evidence="3">
    <location>
        <begin position="446"/>
        <end position="461"/>
    </location>
</feature>
<evidence type="ECO:0000259" key="5">
    <source>
        <dbReference type="Pfam" id="PF09681"/>
    </source>
</evidence>
<protein>
    <submittedName>
        <fullName evidence="6">DnaD domain protein</fullName>
    </submittedName>
</protein>
<evidence type="ECO:0000259" key="4">
    <source>
        <dbReference type="Pfam" id="PF07261"/>
    </source>
</evidence>
<dbReference type="NCBIfam" id="TIGR01446">
    <property type="entry name" value="DnaD_dom"/>
    <property type="match status" value="1"/>
</dbReference>
<evidence type="ECO:0000256" key="2">
    <source>
        <dbReference type="SAM" id="Coils"/>
    </source>
</evidence>
<dbReference type="SUPFAM" id="SSF158499">
    <property type="entry name" value="DnaD domain-like"/>
    <property type="match status" value="1"/>
</dbReference>
<evidence type="ECO:0000256" key="1">
    <source>
        <dbReference type="ARBA" id="ARBA00093462"/>
    </source>
</evidence>
<reference evidence="6 7" key="1">
    <citation type="submission" date="2019-04" db="EMBL/GenBank/DDBJ databases">
        <title>Genome sequencing of Clostridium botulinum Groups I-IV and Clostridium butyricum.</title>
        <authorList>
            <person name="Brunt J."/>
            <person name="Van Vliet A.H.M."/>
            <person name="Stringer S.C."/>
            <person name="Carter A.T."/>
            <person name="Peck M.W."/>
        </authorList>
    </citation>
    <scope>NUCLEOTIDE SEQUENCE [LARGE SCALE GENOMIC DNA]</scope>
    <source>
        <strain evidence="6 7">BL81</strain>
    </source>
</reference>
<evidence type="ECO:0000256" key="3">
    <source>
        <dbReference type="SAM" id="MobiDB-lite"/>
    </source>
</evidence>
<comment type="caution">
    <text evidence="6">The sequence shown here is derived from an EMBL/GenBank/DDBJ whole genome shotgun (WGS) entry which is preliminary data.</text>
</comment>
<keyword evidence="2" id="KW-0175">Coiled coil</keyword>
<dbReference type="InterPro" id="IPR010056">
    <property type="entry name" value="Phage_rep_org__N"/>
</dbReference>
<proteinExistence type="inferred from homology"/>
<comment type="similarity">
    <text evidence="1">Belongs to the DnaB/DnaD family.</text>
</comment>
<gene>
    <name evidence="6" type="ORF">FDG31_02530</name>
</gene>
<organism evidence="6 7">
    <name type="scientific">Clostridium botulinum</name>
    <dbReference type="NCBI Taxonomy" id="1491"/>
    <lineage>
        <taxon>Bacteria</taxon>
        <taxon>Bacillati</taxon>
        <taxon>Bacillota</taxon>
        <taxon>Clostridia</taxon>
        <taxon>Eubacteriales</taxon>
        <taxon>Clostridiaceae</taxon>
        <taxon>Clostridium</taxon>
    </lineage>
</organism>
<accession>A0A6B4JKE7</accession>
<dbReference type="RefSeq" id="WP_003370855.1">
    <property type="nucleotide sequence ID" value="NZ_JACBBA010000001.1"/>
</dbReference>
<dbReference type="AlphaFoldDB" id="A0A6B4JKE7"/>
<evidence type="ECO:0000313" key="7">
    <source>
        <dbReference type="Proteomes" id="UP000486903"/>
    </source>
</evidence>